<protein>
    <recommendedName>
        <fullName evidence="4">non-specific serine/threonine protein kinase</fullName>
        <ecNumber evidence="4">2.7.11.1</ecNumber>
    </recommendedName>
</protein>
<dbReference type="SMART" id="SM00220">
    <property type="entry name" value="S_TKc"/>
    <property type="match status" value="1"/>
</dbReference>
<comment type="caution">
    <text evidence="18">The sequence shown here is derived from an EMBL/GenBank/DDBJ whole genome shotgun (WGS) entry which is preliminary data.</text>
</comment>
<keyword evidence="12" id="KW-0464">Manganese</keyword>
<evidence type="ECO:0000256" key="5">
    <source>
        <dbReference type="ARBA" id="ARBA00022527"/>
    </source>
</evidence>
<evidence type="ECO:0000256" key="3">
    <source>
        <dbReference type="ARBA" id="ARBA00009985"/>
    </source>
</evidence>
<comment type="similarity">
    <text evidence="3">Belongs to the protein kinase superfamily. CAMK Ser/Thr protein kinase family. LKB1 subfamily.</text>
</comment>
<evidence type="ECO:0000313" key="18">
    <source>
        <dbReference type="EMBL" id="ORY42760.1"/>
    </source>
</evidence>
<dbReference type="Pfam" id="PF00069">
    <property type="entry name" value="Pkinase"/>
    <property type="match status" value="1"/>
</dbReference>
<dbReference type="EC" id="2.7.11.1" evidence="4"/>
<evidence type="ECO:0000256" key="11">
    <source>
        <dbReference type="ARBA" id="ARBA00022842"/>
    </source>
</evidence>
<evidence type="ECO:0000256" key="12">
    <source>
        <dbReference type="ARBA" id="ARBA00023211"/>
    </source>
</evidence>
<evidence type="ECO:0000256" key="13">
    <source>
        <dbReference type="ARBA" id="ARBA00047899"/>
    </source>
</evidence>
<organism evidence="18 19">
    <name type="scientific">Rhizoclosmatium globosum</name>
    <dbReference type="NCBI Taxonomy" id="329046"/>
    <lineage>
        <taxon>Eukaryota</taxon>
        <taxon>Fungi</taxon>
        <taxon>Fungi incertae sedis</taxon>
        <taxon>Chytridiomycota</taxon>
        <taxon>Chytridiomycota incertae sedis</taxon>
        <taxon>Chytridiomycetes</taxon>
        <taxon>Chytridiales</taxon>
        <taxon>Chytriomycetaceae</taxon>
        <taxon>Rhizoclosmatium</taxon>
    </lineage>
</organism>
<dbReference type="OrthoDB" id="68483at2759"/>
<evidence type="ECO:0000256" key="8">
    <source>
        <dbReference type="ARBA" id="ARBA00022741"/>
    </source>
</evidence>
<evidence type="ECO:0000256" key="14">
    <source>
        <dbReference type="ARBA" id="ARBA00048679"/>
    </source>
</evidence>
<feature type="compositionally biased region" description="Polar residues" evidence="16">
    <location>
        <begin position="213"/>
        <end position="223"/>
    </location>
</feature>
<dbReference type="PANTHER" id="PTHR24346">
    <property type="entry name" value="MAP/MICROTUBULE AFFINITY-REGULATING KINASE"/>
    <property type="match status" value="1"/>
</dbReference>
<feature type="binding site" evidence="15">
    <location>
        <position position="513"/>
    </location>
    <ligand>
        <name>ATP</name>
        <dbReference type="ChEBI" id="CHEBI:30616"/>
    </ligand>
</feature>
<evidence type="ECO:0000256" key="7">
    <source>
        <dbReference type="ARBA" id="ARBA00022723"/>
    </source>
</evidence>
<dbReference type="PROSITE" id="PS00108">
    <property type="entry name" value="PROTEIN_KINASE_ST"/>
    <property type="match status" value="1"/>
</dbReference>
<dbReference type="EMBL" id="MCGO01000027">
    <property type="protein sequence ID" value="ORY42760.1"/>
    <property type="molecule type" value="Genomic_DNA"/>
</dbReference>
<comment type="catalytic activity">
    <reaction evidence="13">
        <text>L-threonyl-[protein] + ATP = O-phospho-L-threonyl-[protein] + ADP + H(+)</text>
        <dbReference type="Rhea" id="RHEA:46608"/>
        <dbReference type="Rhea" id="RHEA-COMP:11060"/>
        <dbReference type="Rhea" id="RHEA-COMP:11605"/>
        <dbReference type="ChEBI" id="CHEBI:15378"/>
        <dbReference type="ChEBI" id="CHEBI:30013"/>
        <dbReference type="ChEBI" id="CHEBI:30616"/>
        <dbReference type="ChEBI" id="CHEBI:61977"/>
        <dbReference type="ChEBI" id="CHEBI:456216"/>
        <dbReference type="EC" id="2.7.11.1"/>
    </reaction>
</comment>
<dbReference type="AlphaFoldDB" id="A0A1Y2C6V4"/>
<sequence length="1005" mass="109963">MDSKQSVRTKPAGAATPKEKGGDQTEPSPEVSPSGSLPPSRLMSTNLVTTEASPKGSILIDKTGEVRKSRSVMKTVSLKGETDEKTTPPQTASGGQQIAGSTASIPVSKKVVARSVSVKSDLGVLTGPVLASPQGSAELSGQAQPVKAPIITSISKGAASTATGTSSLTSSRKSMPQMAKVNFGDEEDEDTDSFQEHNFPSKNAAPFAGRSVSVKNPVTKSKLNSSRNNDDDESDDEQHHYMSTASLVRKKVSQQGKVALRATIRKSMGEGLHENQPTHQSAPVFKDPRISVKSMGAVPYNSQDGDRVSQTSYRESGEKPVIHMFPRKSVVSSQPNNYSHHQIPRSVSAQHSTGIRGILVPGADDEMPDFETVKSKIQASKTSMTAGGVPAYTGSPPKSVNDISGNGGGSSRREATPQHSKREDDEEEMQQQQLRPTLREENPDYYDYVMLSQRHASSNFITKLGSQDIDYGTPETIVKIIGPYVMGEQIGKGAYGKVKEGLCSETLQRVAIKIINKKRLRKIPNGVENALSEIKLLRKMKHRNVITLIDVYCKVEDDEGNVGIFNWFSTIEDEPITWTYDDGSVADKKVTVLKWYLVFEYCPCSLQTLLEQSDGRKISVFRAHKFFVQLIDGLAYLHSQSIIHRDIKAGNLLVTPDGSIKISDFGVTEQFSMYQSKEMLSELFAGTHQFMSPEICEGNAGFEAVKVDIWACGVTLYNMLTGKYPFEFPEDGNVLGLYEKIQAGEFEMPTGLEPDLEDLLKGLLCKDPKTRLNATQVQKHAWYRTFFPENMKRQAPILSYPSCDFANQDIGHSTLKSKIPSHSASAGALPSPSSPMITNTSPGATTNQIPLEGQVKLKGGSEENEMQNQSLQQKRAKYQSIISLHQKETPCETTMIPYLSELCSREIEEDLVTTKRFIDMVGRDDDFVESATLTETVVNDSGGIKGTSSSTGHIVVVAKEVVEDKAKHTRGKSFSLDRQTAQPAKPLKMFFRNLFHGKANAVAPK</sequence>
<proteinExistence type="inferred from homology"/>
<evidence type="ECO:0000259" key="17">
    <source>
        <dbReference type="PROSITE" id="PS50011"/>
    </source>
</evidence>
<feature type="region of interest" description="Disordered" evidence="16">
    <location>
        <begin position="331"/>
        <end position="352"/>
    </location>
</feature>
<dbReference type="GO" id="GO:0035556">
    <property type="term" value="P:intracellular signal transduction"/>
    <property type="evidence" value="ECO:0007669"/>
    <property type="project" value="TreeGrafter"/>
</dbReference>
<keyword evidence="5" id="KW-0723">Serine/threonine-protein kinase</keyword>
<dbReference type="GO" id="GO:0005737">
    <property type="term" value="C:cytoplasm"/>
    <property type="evidence" value="ECO:0007669"/>
    <property type="project" value="TreeGrafter"/>
</dbReference>
<evidence type="ECO:0000256" key="16">
    <source>
        <dbReference type="SAM" id="MobiDB-lite"/>
    </source>
</evidence>
<dbReference type="PROSITE" id="PS00107">
    <property type="entry name" value="PROTEIN_KINASE_ATP"/>
    <property type="match status" value="1"/>
</dbReference>
<feature type="compositionally biased region" description="Basic and acidic residues" evidence="16">
    <location>
        <begin position="411"/>
        <end position="423"/>
    </location>
</feature>
<feature type="compositionally biased region" description="Polar residues" evidence="16">
    <location>
        <begin position="836"/>
        <end position="848"/>
    </location>
</feature>
<keyword evidence="9 18" id="KW-0418">Kinase</keyword>
<evidence type="ECO:0000256" key="2">
    <source>
        <dbReference type="ARBA" id="ARBA00001946"/>
    </source>
</evidence>
<reference evidence="18 19" key="1">
    <citation type="submission" date="2016-07" db="EMBL/GenBank/DDBJ databases">
        <title>Pervasive Adenine N6-methylation of Active Genes in Fungi.</title>
        <authorList>
            <consortium name="DOE Joint Genome Institute"/>
            <person name="Mondo S.J."/>
            <person name="Dannebaum R.O."/>
            <person name="Kuo R.C."/>
            <person name="Labutti K."/>
            <person name="Haridas S."/>
            <person name="Kuo A."/>
            <person name="Salamov A."/>
            <person name="Ahrendt S.R."/>
            <person name="Lipzen A."/>
            <person name="Sullivan W."/>
            <person name="Andreopoulos W.B."/>
            <person name="Clum A."/>
            <person name="Lindquist E."/>
            <person name="Daum C."/>
            <person name="Ramamoorthy G.K."/>
            <person name="Gryganskyi A."/>
            <person name="Culley D."/>
            <person name="Magnuson J.K."/>
            <person name="James T.Y."/>
            <person name="O'Malley M.A."/>
            <person name="Stajich J.E."/>
            <person name="Spatafora J.W."/>
            <person name="Visel A."/>
            <person name="Grigoriev I.V."/>
        </authorList>
    </citation>
    <scope>NUCLEOTIDE SEQUENCE [LARGE SCALE GENOMIC DNA]</scope>
    <source>
        <strain evidence="18 19">JEL800</strain>
    </source>
</reference>
<dbReference type="Gene3D" id="1.10.510.10">
    <property type="entry name" value="Transferase(Phosphotransferase) domain 1"/>
    <property type="match status" value="1"/>
</dbReference>
<dbReference type="GO" id="GO:0004674">
    <property type="term" value="F:protein serine/threonine kinase activity"/>
    <property type="evidence" value="ECO:0007669"/>
    <property type="project" value="UniProtKB-KW"/>
</dbReference>
<keyword evidence="11" id="KW-0460">Magnesium</keyword>
<dbReference type="InterPro" id="IPR011009">
    <property type="entry name" value="Kinase-like_dom_sf"/>
</dbReference>
<comment type="cofactor">
    <cofactor evidence="1">
        <name>Mn(2+)</name>
        <dbReference type="ChEBI" id="CHEBI:29035"/>
    </cofactor>
</comment>
<dbReference type="InterPro" id="IPR008271">
    <property type="entry name" value="Ser/Thr_kinase_AS"/>
</dbReference>
<evidence type="ECO:0000256" key="15">
    <source>
        <dbReference type="PROSITE-ProRule" id="PRU10141"/>
    </source>
</evidence>
<dbReference type="PANTHER" id="PTHR24346:SF94">
    <property type="entry name" value="NON-SPECIFIC SERINE_THREONINE PROTEIN KINASE"/>
    <property type="match status" value="1"/>
</dbReference>
<keyword evidence="7" id="KW-0479">Metal-binding</keyword>
<feature type="domain" description="Protein kinase" evidence="17">
    <location>
        <begin position="484"/>
        <end position="783"/>
    </location>
</feature>
<evidence type="ECO:0000256" key="10">
    <source>
        <dbReference type="ARBA" id="ARBA00022840"/>
    </source>
</evidence>
<name>A0A1Y2C6V4_9FUNG</name>
<comment type="cofactor">
    <cofactor evidence="2">
        <name>Mg(2+)</name>
        <dbReference type="ChEBI" id="CHEBI:18420"/>
    </cofactor>
</comment>
<dbReference type="GO" id="GO:0005524">
    <property type="term" value="F:ATP binding"/>
    <property type="evidence" value="ECO:0007669"/>
    <property type="project" value="UniProtKB-UniRule"/>
</dbReference>
<feature type="compositionally biased region" description="Polar residues" evidence="16">
    <location>
        <begin position="25"/>
        <end position="52"/>
    </location>
</feature>
<evidence type="ECO:0000313" key="19">
    <source>
        <dbReference type="Proteomes" id="UP000193642"/>
    </source>
</evidence>
<feature type="region of interest" description="Disordered" evidence="16">
    <location>
        <begin position="152"/>
        <end position="317"/>
    </location>
</feature>
<keyword evidence="10 15" id="KW-0067">ATP-binding</keyword>
<dbReference type="Proteomes" id="UP000193642">
    <property type="component" value="Unassembled WGS sequence"/>
</dbReference>
<evidence type="ECO:0000256" key="6">
    <source>
        <dbReference type="ARBA" id="ARBA00022679"/>
    </source>
</evidence>
<dbReference type="STRING" id="329046.A0A1Y2C6V4"/>
<dbReference type="PROSITE" id="PS50011">
    <property type="entry name" value="PROTEIN_KINASE_DOM"/>
    <property type="match status" value="1"/>
</dbReference>
<dbReference type="InterPro" id="IPR000719">
    <property type="entry name" value="Prot_kinase_dom"/>
</dbReference>
<dbReference type="Gene3D" id="3.30.200.20">
    <property type="entry name" value="Phosphorylase Kinase, domain 1"/>
    <property type="match status" value="1"/>
</dbReference>
<dbReference type="GO" id="GO:0046872">
    <property type="term" value="F:metal ion binding"/>
    <property type="evidence" value="ECO:0007669"/>
    <property type="project" value="UniProtKB-KW"/>
</dbReference>
<feature type="region of interest" description="Disordered" evidence="16">
    <location>
        <begin position="378"/>
        <end position="440"/>
    </location>
</feature>
<evidence type="ECO:0000256" key="1">
    <source>
        <dbReference type="ARBA" id="ARBA00001936"/>
    </source>
</evidence>
<evidence type="ECO:0000256" key="4">
    <source>
        <dbReference type="ARBA" id="ARBA00012513"/>
    </source>
</evidence>
<keyword evidence="6" id="KW-0808">Transferase</keyword>
<accession>A0A1Y2C6V4</accession>
<feature type="compositionally biased region" description="Polar residues" evidence="16">
    <location>
        <begin position="300"/>
        <end position="314"/>
    </location>
</feature>
<keyword evidence="8 15" id="KW-0547">Nucleotide-binding</keyword>
<feature type="compositionally biased region" description="Low complexity" evidence="16">
    <location>
        <begin position="820"/>
        <end position="835"/>
    </location>
</feature>
<feature type="region of interest" description="Disordered" evidence="16">
    <location>
        <begin position="818"/>
        <end position="848"/>
    </location>
</feature>
<feature type="region of interest" description="Disordered" evidence="16">
    <location>
        <begin position="1"/>
        <end position="101"/>
    </location>
</feature>
<comment type="catalytic activity">
    <reaction evidence="14">
        <text>L-seryl-[protein] + ATP = O-phospho-L-seryl-[protein] + ADP + H(+)</text>
        <dbReference type="Rhea" id="RHEA:17989"/>
        <dbReference type="Rhea" id="RHEA-COMP:9863"/>
        <dbReference type="Rhea" id="RHEA-COMP:11604"/>
        <dbReference type="ChEBI" id="CHEBI:15378"/>
        <dbReference type="ChEBI" id="CHEBI:29999"/>
        <dbReference type="ChEBI" id="CHEBI:30616"/>
        <dbReference type="ChEBI" id="CHEBI:83421"/>
        <dbReference type="ChEBI" id="CHEBI:456216"/>
        <dbReference type="EC" id="2.7.11.1"/>
    </reaction>
</comment>
<feature type="compositionally biased region" description="Low complexity" evidence="16">
    <location>
        <begin position="152"/>
        <end position="171"/>
    </location>
</feature>
<dbReference type="InterPro" id="IPR017441">
    <property type="entry name" value="Protein_kinase_ATP_BS"/>
</dbReference>
<gene>
    <name evidence="18" type="ORF">BCR33DRAFT_717953</name>
</gene>
<feature type="compositionally biased region" description="Acidic residues" evidence="16">
    <location>
        <begin position="184"/>
        <end position="193"/>
    </location>
</feature>
<keyword evidence="19" id="KW-1185">Reference proteome</keyword>
<evidence type="ECO:0000256" key="9">
    <source>
        <dbReference type="ARBA" id="ARBA00022777"/>
    </source>
</evidence>
<feature type="compositionally biased region" description="Polar residues" evidence="16">
    <location>
        <begin position="87"/>
        <end position="101"/>
    </location>
</feature>
<dbReference type="SUPFAM" id="SSF56112">
    <property type="entry name" value="Protein kinase-like (PK-like)"/>
    <property type="match status" value="1"/>
</dbReference>